<comment type="function">
    <text evidence="16">Catalyzes the hydrolysis of ATP coupled with the transport of calcium.</text>
</comment>
<evidence type="ECO:0000256" key="12">
    <source>
        <dbReference type="ARBA" id="ARBA00022989"/>
    </source>
</evidence>
<keyword evidence="3 16" id="KW-0109">Calcium transport</keyword>
<dbReference type="InterPro" id="IPR004014">
    <property type="entry name" value="ATPase_P-typ_cation-transptr_N"/>
</dbReference>
<feature type="compositionally biased region" description="Polar residues" evidence="17">
    <location>
        <begin position="7"/>
        <end position="16"/>
    </location>
</feature>
<feature type="region of interest" description="Disordered" evidence="17">
    <location>
        <begin position="1"/>
        <end position="42"/>
    </location>
</feature>
<dbReference type="CDD" id="cd02081">
    <property type="entry name" value="P-type_ATPase_Ca_PMCA-like"/>
    <property type="match status" value="1"/>
</dbReference>
<accession>A0A0N4ZB06</accession>
<dbReference type="EC" id="7.2.2.10" evidence="16"/>
<evidence type="ECO:0000256" key="4">
    <source>
        <dbReference type="ARBA" id="ARBA00022692"/>
    </source>
</evidence>
<dbReference type="SFLD" id="SFLDF00027">
    <property type="entry name" value="p-type_atpase"/>
    <property type="match status" value="1"/>
</dbReference>
<feature type="transmembrane region" description="Helical" evidence="16">
    <location>
        <begin position="957"/>
        <end position="978"/>
    </location>
</feature>
<comment type="catalytic activity">
    <reaction evidence="16">
        <text>Ca(2+)(in) + ATP + H2O = Ca(2+)(out) + ADP + phosphate + H(+)</text>
        <dbReference type="Rhea" id="RHEA:18105"/>
        <dbReference type="ChEBI" id="CHEBI:15377"/>
        <dbReference type="ChEBI" id="CHEBI:15378"/>
        <dbReference type="ChEBI" id="CHEBI:29108"/>
        <dbReference type="ChEBI" id="CHEBI:30616"/>
        <dbReference type="ChEBI" id="CHEBI:43474"/>
        <dbReference type="ChEBI" id="CHEBI:456216"/>
        <dbReference type="EC" id="7.2.2.10"/>
    </reaction>
</comment>
<dbReference type="Pfam" id="PF00122">
    <property type="entry name" value="E1-E2_ATPase"/>
    <property type="match status" value="1"/>
</dbReference>
<dbReference type="InterPro" id="IPR018303">
    <property type="entry name" value="ATPase_P-typ_P_site"/>
</dbReference>
<name>A0A0N4ZB06_PARTI</name>
<dbReference type="NCBIfam" id="TIGR01494">
    <property type="entry name" value="ATPase_P-type"/>
    <property type="match status" value="3"/>
</dbReference>
<feature type="compositionally biased region" description="Basic residues" evidence="17">
    <location>
        <begin position="398"/>
        <end position="411"/>
    </location>
</feature>
<feature type="transmembrane region" description="Helical" evidence="16">
    <location>
        <begin position="497"/>
        <end position="524"/>
    </location>
</feature>
<evidence type="ECO:0000256" key="15">
    <source>
        <dbReference type="ARBA" id="ARBA00023136"/>
    </source>
</evidence>
<feature type="compositionally biased region" description="Low complexity" evidence="17">
    <location>
        <begin position="373"/>
        <end position="397"/>
    </location>
</feature>
<feature type="transmembrane region" description="Helical" evidence="16">
    <location>
        <begin position="1070"/>
        <end position="1088"/>
    </location>
</feature>
<keyword evidence="15 16" id="KW-0472">Membrane</keyword>
<dbReference type="GO" id="GO:0005524">
    <property type="term" value="F:ATP binding"/>
    <property type="evidence" value="ECO:0007669"/>
    <property type="project" value="UniProtKB-KW"/>
</dbReference>
<dbReference type="SUPFAM" id="SSF81653">
    <property type="entry name" value="Calcium ATPase, transduction domain A"/>
    <property type="match status" value="1"/>
</dbReference>
<evidence type="ECO:0000256" key="6">
    <source>
        <dbReference type="ARBA" id="ARBA00022741"/>
    </source>
</evidence>
<feature type="region of interest" description="Disordered" evidence="17">
    <location>
        <begin position="370"/>
        <end position="437"/>
    </location>
</feature>
<dbReference type="InterPro" id="IPR023298">
    <property type="entry name" value="ATPase_P-typ_TM_dom_sf"/>
</dbReference>
<organism evidence="19 20">
    <name type="scientific">Parastrongyloides trichosuri</name>
    <name type="common">Possum-specific nematode worm</name>
    <dbReference type="NCBI Taxonomy" id="131310"/>
    <lineage>
        <taxon>Eukaryota</taxon>
        <taxon>Metazoa</taxon>
        <taxon>Ecdysozoa</taxon>
        <taxon>Nematoda</taxon>
        <taxon>Chromadorea</taxon>
        <taxon>Rhabditida</taxon>
        <taxon>Tylenchina</taxon>
        <taxon>Panagrolaimomorpha</taxon>
        <taxon>Strongyloidoidea</taxon>
        <taxon>Strongyloididae</taxon>
        <taxon>Parastrongyloides</taxon>
    </lineage>
</organism>
<dbReference type="InterPro" id="IPR001757">
    <property type="entry name" value="P_typ_ATPase"/>
</dbReference>
<protein>
    <recommendedName>
        <fullName evidence="16">Calcium-transporting ATPase</fullName>
        <ecNumber evidence="16">7.2.2.10</ecNumber>
    </recommendedName>
</protein>
<dbReference type="InterPro" id="IPR023299">
    <property type="entry name" value="ATPase_P-typ_cyto_dom_N"/>
</dbReference>
<dbReference type="Pfam" id="PF08282">
    <property type="entry name" value="Hydrolase_3"/>
    <property type="match status" value="1"/>
</dbReference>
<dbReference type="SUPFAM" id="SSF81665">
    <property type="entry name" value="Calcium ATPase, transmembrane domain M"/>
    <property type="match status" value="1"/>
</dbReference>
<evidence type="ECO:0000256" key="17">
    <source>
        <dbReference type="SAM" id="MobiDB-lite"/>
    </source>
</evidence>
<dbReference type="InterPro" id="IPR036412">
    <property type="entry name" value="HAD-like_sf"/>
</dbReference>
<keyword evidence="13" id="KW-0186">Copper</keyword>
<comment type="subcellular location">
    <subcellularLocation>
        <location evidence="1">Endomembrane system</location>
        <topology evidence="1">Multi-pass membrane protein</topology>
    </subcellularLocation>
    <subcellularLocation>
        <location evidence="16">Membrane</location>
        <topology evidence="16">Multi-pass membrane protein</topology>
    </subcellularLocation>
</comment>
<reference evidence="20" key="1">
    <citation type="submission" date="2017-02" db="UniProtKB">
        <authorList>
            <consortium name="WormBaseParasite"/>
        </authorList>
    </citation>
    <scope>IDENTIFICATION</scope>
</reference>
<evidence type="ECO:0000313" key="20">
    <source>
        <dbReference type="WBParaSite" id="PTRK_0000472000.1"/>
    </source>
</evidence>
<dbReference type="GO" id="GO:0012505">
    <property type="term" value="C:endomembrane system"/>
    <property type="evidence" value="ECO:0007669"/>
    <property type="project" value="UniProtKB-SubCell"/>
</dbReference>
<dbReference type="NCBIfam" id="TIGR01517">
    <property type="entry name" value="ATPase-IIB_Ca"/>
    <property type="match status" value="1"/>
</dbReference>
<sequence length="1336" mass="147574">MGKDLPDNQNVTQHTNILVGESKGGEIDNSSPSLDNKNYKHENDEKVNNEFVEVKIDHQKSVTVDDLKKLMEFRGQEAILKINEEYGGLNGLCNILKTDPNKGLSNDGDDIQKRKNKYGANTLPATHSKSFLSLLYNACKDPTLIILIVSGFISLLLSFYDPGQPDIVSTNTTISSPLPLLSPVILNDTQLYNTTFNGTSSFVPIVSVHNITNEEKSKTEEHNTAWIEGAAILICVIVVVLVTALNDYSKERQFKALQAQVETGHTFSVIRDEKEQNIPVSDLVVGDLCRVKYGDLIPADGILVQASDLKVDESSLTGESDHVKKGLDCDISLFSGTYIMEGSGLMIVTAVGINSQSGIIMALLNGGHRPGHSSSSSSSSSSSDSDNESSKSSSVYISKHKLPLYKKKRRSSSSSHASSSSSSSSSSSNSSTSTKSSVSNQLSKSILQAKLSRLAIQIISCGTGMAILALIILVVRYSIENYVMEQKSFDITDIHQFVKFFIIGVTILVISIPEGLPLAIALALTYSVRKMMKDNNLVRHLDACETMGNATTICSDKTGTLTTNRMTVVQSFINDNYYTTQDSQPTTSDIGMTTRKKLAQAISINSAYNSMIEAPTKIGETSKQLGNKTECALLGFLSHIGENYSHVRKVYPEKEHVKVYTFNSSRKCMLTIIYLYEDGKIIGYRVFIKGASEITLAKCKYIMNGSGEPIIFTKEQYNYINEEVIENMAENGLRTICVAYKDYVLESARKINFNEISIESLQDVDVNDEEEINKNFTCLGIFGIQDPVRPEVPPAIETCQQAGITVRMVTGDNINTARAIAMQCGIVKPNDDYLIMEGKEFNDRIRDDMGNVDQTKLDEIWPRLRVLARAQPADKFTLVKGIIESKATPSREIVAVTGDGTNDGPALKKADVGFAMGIAGTDVAKAASDIILTDDNFTSLVKAVMWGRNVYDSISKFLQFQLTVNIVAILTAFFSALFISDSPLKAVHMLWINLIMDTLASLALATEMPTKELLRRKPYGRKKSLISRTMIRNIACHAIYQLIVLFFILFKGPEMLYIGSGLNAPLHAPPSEHFTIIFNTFVMMTLFNEINSRKVHGERNVFKHILDNSMFCVIWISTFICQILIVQFGGAWFQTCPLDVNQWSVCLILGVSTLPLGQLIAFLPSKKLPKSIAVGRDVPEITRSQPGGICGFGGGILQPSGVGGLQKGVEMFGIHNRVVNGLLTERSALPEPAPMQQAQVVKQWRRSLRHHQQKKLTHRRLRHVRKSIDNHFDFASMQSADNADKARKSHVSKLMKAQNFHRAISLDARSPRDEEEMGEISPVIKEKSTIPDRENV</sequence>
<dbReference type="PANTHER" id="PTHR24093:SF253">
    <property type="entry name" value="PLASMA MEMBRANE CALCIUM-TRANSPORTING ATPASE MCA-1"/>
    <property type="match status" value="1"/>
</dbReference>
<proteinExistence type="inferred from homology"/>
<dbReference type="Gene3D" id="2.70.150.10">
    <property type="entry name" value="Calcium-transporting ATPase, cytoplasmic transduction domain A"/>
    <property type="match status" value="1"/>
</dbReference>
<feature type="compositionally biased region" description="Basic and acidic residues" evidence="17">
    <location>
        <begin position="1324"/>
        <end position="1336"/>
    </location>
</feature>
<keyword evidence="8 16" id="KW-0106">Calcium</keyword>
<evidence type="ECO:0000256" key="9">
    <source>
        <dbReference type="ARBA" id="ARBA00022840"/>
    </source>
</evidence>
<keyword evidence="6 16" id="KW-0547">Nucleotide-binding</keyword>
<keyword evidence="2 16" id="KW-0813">Transport</keyword>
<dbReference type="Pfam" id="PF13246">
    <property type="entry name" value="Cation_ATPase"/>
    <property type="match status" value="1"/>
</dbReference>
<keyword evidence="4 16" id="KW-0812">Transmembrane</keyword>
<dbReference type="GO" id="GO:0006825">
    <property type="term" value="P:copper ion transport"/>
    <property type="evidence" value="ECO:0007669"/>
    <property type="project" value="UniProtKB-KW"/>
</dbReference>
<dbReference type="STRING" id="131310.A0A0N4ZB06"/>
<dbReference type="InterPro" id="IPR059000">
    <property type="entry name" value="ATPase_P-type_domA"/>
</dbReference>
<feature type="transmembrane region" description="Helical" evidence="16">
    <location>
        <begin position="454"/>
        <end position="477"/>
    </location>
</feature>
<dbReference type="InterPro" id="IPR008250">
    <property type="entry name" value="ATPase_P-typ_transduc_dom_A_sf"/>
</dbReference>
<dbReference type="InterPro" id="IPR006068">
    <property type="entry name" value="ATPase_P-typ_cation-transptr_C"/>
</dbReference>
<dbReference type="FunFam" id="1.20.1110.10:FF:000001">
    <property type="entry name" value="Calcium-transporting ATPase"/>
    <property type="match status" value="1"/>
</dbReference>
<evidence type="ECO:0000313" key="19">
    <source>
        <dbReference type="Proteomes" id="UP000038045"/>
    </source>
</evidence>
<dbReference type="Gene3D" id="1.20.1110.10">
    <property type="entry name" value="Calcium-transporting ATPase, transmembrane domain"/>
    <property type="match status" value="2"/>
</dbReference>
<keyword evidence="14 16" id="KW-0406">Ion transport</keyword>
<evidence type="ECO:0000256" key="16">
    <source>
        <dbReference type="RuleBase" id="RU361146"/>
    </source>
</evidence>
<keyword evidence="10" id="KW-0460">Magnesium</keyword>
<evidence type="ECO:0000256" key="3">
    <source>
        <dbReference type="ARBA" id="ARBA00022568"/>
    </source>
</evidence>
<keyword evidence="5" id="KW-0479">Metal-binding</keyword>
<dbReference type="PRINTS" id="PR00121">
    <property type="entry name" value="NAKATPASE"/>
</dbReference>
<evidence type="ECO:0000256" key="8">
    <source>
        <dbReference type="ARBA" id="ARBA00022837"/>
    </source>
</evidence>
<dbReference type="Proteomes" id="UP000038045">
    <property type="component" value="Unplaced"/>
</dbReference>
<feature type="domain" description="Cation-transporting P-type ATPase N-terminal" evidence="18">
    <location>
        <begin position="85"/>
        <end position="159"/>
    </location>
</feature>
<dbReference type="FunFam" id="2.70.150.10:FF:000001">
    <property type="entry name" value="Calcium-transporting ATPase"/>
    <property type="match status" value="1"/>
</dbReference>
<dbReference type="PANTHER" id="PTHR24093">
    <property type="entry name" value="CATION TRANSPORTING ATPASE"/>
    <property type="match status" value="1"/>
</dbReference>
<dbReference type="GO" id="GO:0051480">
    <property type="term" value="P:regulation of cytosolic calcium ion concentration"/>
    <property type="evidence" value="ECO:0007669"/>
    <property type="project" value="TreeGrafter"/>
</dbReference>
<feature type="region of interest" description="Disordered" evidence="17">
    <location>
        <begin position="1309"/>
        <end position="1336"/>
    </location>
</feature>
<dbReference type="PRINTS" id="PR00119">
    <property type="entry name" value="CATATPASE"/>
</dbReference>
<dbReference type="GO" id="GO:0005886">
    <property type="term" value="C:plasma membrane"/>
    <property type="evidence" value="ECO:0007669"/>
    <property type="project" value="TreeGrafter"/>
</dbReference>
<feature type="transmembrane region" description="Helical" evidence="16">
    <location>
        <begin position="225"/>
        <end position="245"/>
    </location>
</feature>
<dbReference type="Pfam" id="PF00689">
    <property type="entry name" value="Cation_ATPase_C"/>
    <property type="match status" value="1"/>
</dbReference>
<evidence type="ECO:0000256" key="2">
    <source>
        <dbReference type="ARBA" id="ARBA00022448"/>
    </source>
</evidence>
<feature type="transmembrane region" description="Helical" evidence="16">
    <location>
        <begin position="143"/>
        <end position="160"/>
    </location>
</feature>
<dbReference type="InterPro" id="IPR006408">
    <property type="entry name" value="P-type_ATPase_IIB"/>
</dbReference>
<dbReference type="SFLD" id="SFLDG00002">
    <property type="entry name" value="C1.7:_P-type_atpase_like"/>
    <property type="match status" value="1"/>
</dbReference>
<evidence type="ECO:0000256" key="13">
    <source>
        <dbReference type="ARBA" id="ARBA00023008"/>
    </source>
</evidence>
<comment type="similarity">
    <text evidence="16">Belongs to the cation transport ATPase (P-type) (TC 3.A.3) family.</text>
</comment>
<feature type="transmembrane region" description="Helical" evidence="16">
    <location>
        <begin position="1142"/>
        <end position="1163"/>
    </location>
</feature>
<feature type="compositionally biased region" description="Low complexity" evidence="17">
    <location>
        <begin position="412"/>
        <end position="437"/>
    </location>
</feature>
<dbReference type="SUPFAM" id="SSF81660">
    <property type="entry name" value="Metal cation-transporting ATPase, ATP-binding domain N"/>
    <property type="match status" value="1"/>
</dbReference>
<dbReference type="Gene3D" id="3.40.1110.10">
    <property type="entry name" value="Calcium-transporting ATPase, cytoplasmic domain N"/>
    <property type="match status" value="1"/>
</dbReference>
<dbReference type="PROSITE" id="PS00154">
    <property type="entry name" value="ATPASE_E1_E2"/>
    <property type="match status" value="1"/>
</dbReference>
<dbReference type="Pfam" id="PF00690">
    <property type="entry name" value="Cation_ATPase_N"/>
    <property type="match status" value="1"/>
</dbReference>
<dbReference type="GO" id="GO:0016887">
    <property type="term" value="F:ATP hydrolysis activity"/>
    <property type="evidence" value="ECO:0007669"/>
    <property type="project" value="InterPro"/>
</dbReference>
<feature type="transmembrane region" description="Helical" evidence="16">
    <location>
        <begin position="1109"/>
        <end position="1130"/>
    </location>
</feature>
<dbReference type="SFLD" id="SFLDS00003">
    <property type="entry name" value="Haloacid_Dehalogenase"/>
    <property type="match status" value="1"/>
</dbReference>
<dbReference type="GO" id="GO:0046872">
    <property type="term" value="F:metal ion binding"/>
    <property type="evidence" value="ECO:0007669"/>
    <property type="project" value="UniProtKB-KW"/>
</dbReference>
<feature type="transmembrane region" description="Helical" evidence="16">
    <location>
        <begin position="1030"/>
        <end position="1050"/>
    </location>
</feature>
<evidence type="ECO:0000259" key="18">
    <source>
        <dbReference type="SMART" id="SM00831"/>
    </source>
</evidence>
<dbReference type="SUPFAM" id="SSF56784">
    <property type="entry name" value="HAD-like"/>
    <property type="match status" value="1"/>
</dbReference>
<evidence type="ECO:0000256" key="10">
    <source>
        <dbReference type="ARBA" id="ARBA00022842"/>
    </source>
</evidence>
<dbReference type="FunFam" id="1.20.1110.10:FF:000033">
    <property type="entry name" value="Calcium-transporting ATPase"/>
    <property type="match status" value="1"/>
</dbReference>
<dbReference type="SMART" id="SM00831">
    <property type="entry name" value="Cation_ATPase_N"/>
    <property type="match status" value="1"/>
</dbReference>
<feature type="transmembrane region" description="Helical" evidence="16">
    <location>
        <begin position="990"/>
        <end position="1009"/>
    </location>
</feature>
<dbReference type="WBParaSite" id="PTRK_0000472000.1">
    <property type="protein sequence ID" value="PTRK_0000472000.1"/>
    <property type="gene ID" value="PTRK_0000472000"/>
</dbReference>
<keyword evidence="19" id="KW-1185">Reference proteome</keyword>
<keyword evidence="12 16" id="KW-1133">Transmembrane helix</keyword>
<keyword evidence="9 16" id="KW-0067">ATP-binding</keyword>
<keyword evidence="7" id="KW-0187">Copper transport</keyword>
<evidence type="ECO:0000256" key="5">
    <source>
        <dbReference type="ARBA" id="ARBA00022723"/>
    </source>
</evidence>
<keyword evidence="11" id="KW-1278">Translocase</keyword>
<evidence type="ECO:0000256" key="1">
    <source>
        <dbReference type="ARBA" id="ARBA00004127"/>
    </source>
</evidence>
<dbReference type="InterPro" id="IPR044492">
    <property type="entry name" value="P_typ_ATPase_HD_dom"/>
</dbReference>
<dbReference type="GO" id="GO:0005388">
    <property type="term" value="F:P-type calcium transporter activity"/>
    <property type="evidence" value="ECO:0007669"/>
    <property type="project" value="UniProtKB-EC"/>
</dbReference>
<dbReference type="FunFam" id="3.40.50.1000:FF:000144">
    <property type="entry name" value="copper-transporting ATPase 1 isoform X2"/>
    <property type="match status" value="1"/>
</dbReference>
<evidence type="ECO:0000256" key="11">
    <source>
        <dbReference type="ARBA" id="ARBA00022967"/>
    </source>
</evidence>
<evidence type="ECO:0000256" key="7">
    <source>
        <dbReference type="ARBA" id="ARBA00022796"/>
    </source>
</evidence>
<evidence type="ECO:0000256" key="14">
    <source>
        <dbReference type="ARBA" id="ARBA00023065"/>
    </source>
</evidence>